<evidence type="ECO:0000256" key="5">
    <source>
        <dbReference type="ARBA" id="ARBA00023315"/>
    </source>
</evidence>
<evidence type="ECO:0000256" key="9">
    <source>
        <dbReference type="ARBA" id="ARBA00048017"/>
    </source>
</evidence>
<dbReference type="EMBL" id="JACGCM010001662">
    <property type="protein sequence ID" value="KAF6151691.1"/>
    <property type="molecule type" value="Genomic_DNA"/>
</dbReference>
<evidence type="ECO:0000256" key="4">
    <source>
        <dbReference type="ARBA" id="ARBA00022853"/>
    </source>
</evidence>
<evidence type="ECO:0000256" key="3">
    <source>
        <dbReference type="ARBA" id="ARBA00022829"/>
    </source>
</evidence>
<dbReference type="Pfam" id="PF00583">
    <property type="entry name" value="Acetyltransf_1"/>
    <property type="match status" value="1"/>
</dbReference>
<reference evidence="12 13" key="1">
    <citation type="journal article" date="2020" name="IScience">
        <title>Genome Sequencing of the Endangered Kingdonia uniflora (Circaeasteraceae, Ranunculales) Reveals Potential Mechanisms of Evolutionary Specialization.</title>
        <authorList>
            <person name="Sun Y."/>
            <person name="Deng T."/>
            <person name="Zhang A."/>
            <person name="Moore M.J."/>
            <person name="Landis J.B."/>
            <person name="Lin N."/>
            <person name="Zhang H."/>
            <person name="Zhang X."/>
            <person name="Huang J."/>
            <person name="Zhang X."/>
            <person name="Sun H."/>
            <person name="Wang H."/>
        </authorList>
    </citation>
    <scope>NUCLEOTIDE SEQUENCE [LARGE SCALE GENOMIC DNA]</scope>
    <source>
        <strain evidence="12">TB1705</strain>
        <tissue evidence="12">Leaf</tissue>
    </source>
</reference>
<keyword evidence="13" id="KW-1185">Reference proteome</keyword>
<evidence type="ECO:0000313" key="12">
    <source>
        <dbReference type="EMBL" id="KAF6151691.1"/>
    </source>
</evidence>
<dbReference type="EC" id="2.3.1.48" evidence="1"/>
<proteinExistence type="inferred from homology"/>
<dbReference type="CDD" id="cd04301">
    <property type="entry name" value="NAT_SF"/>
    <property type="match status" value="1"/>
</dbReference>
<dbReference type="Gene3D" id="3.40.630.30">
    <property type="match status" value="1"/>
</dbReference>
<keyword evidence="3" id="KW-0159">Chromosome partition</keyword>
<dbReference type="FunFam" id="3.40.630.30:FF:000041">
    <property type="entry name" value="Histone acetyltransferase MCC1 isoform A"/>
    <property type="match status" value="1"/>
</dbReference>
<sequence length="263" mass="29904">MVDPRALRSSTIVYRPIKPSDLEALEQIHGDLFPIRYESEFFLNVVNGRDIVSWGVVDCSRPEGQSDKLIGFVTARVVLAKESEIGDLLNYDPLRIDQTLIYILTLGVVEAYRNRGIASSLIREVIKYGSSIPTCQAVYLHVISYNDPAIYFYKKMAFKCVRRLQDFYYIRGRHYDSYLFVYYVNGGRSPCSPLDIVAAVASYMRSLFKSLAAKVWKNEDMKIASSSRSSRWSKCKETNCLLLATQNKRIVSPDQSVGCQCVV</sequence>
<dbReference type="InterPro" id="IPR016181">
    <property type="entry name" value="Acyl_CoA_acyltransferase"/>
</dbReference>
<evidence type="ECO:0000313" key="13">
    <source>
        <dbReference type="Proteomes" id="UP000541444"/>
    </source>
</evidence>
<evidence type="ECO:0000256" key="8">
    <source>
        <dbReference type="ARBA" id="ARBA00026144"/>
    </source>
</evidence>
<evidence type="ECO:0000256" key="10">
    <source>
        <dbReference type="ARBA" id="ARBA00048848"/>
    </source>
</evidence>
<dbReference type="GO" id="GO:0007059">
    <property type="term" value="P:chromosome segregation"/>
    <property type="evidence" value="ECO:0007669"/>
    <property type="project" value="UniProtKB-KW"/>
</dbReference>
<comment type="similarity">
    <text evidence="6">Belongs to the acetyltransferase family. NAA60 subfamily.</text>
</comment>
<dbReference type="Proteomes" id="UP000541444">
    <property type="component" value="Unassembled WGS sequence"/>
</dbReference>
<feature type="domain" description="N-acetyltransferase" evidence="11">
    <location>
        <begin position="12"/>
        <end position="182"/>
    </location>
</feature>
<dbReference type="GO" id="GO:0000139">
    <property type="term" value="C:Golgi membrane"/>
    <property type="evidence" value="ECO:0007669"/>
    <property type="project" value="TreeGrafter"/>
</dbReference>
<dbReference type="OrthoDB" id="47374at2759"/>
<evidence type="ECO:0000256" key="2">
    <source>
        <dbReference type="ARBA" id="ARBA00022679"/>
    </source>
</evidence>
<gene>
    <name evidence="12" type="ORF">GIB67_001974</name>
</gene>
<evidence type="ECO:0000259" key="11">
    <source>
        <dbReference type="PROSITE" id="PS51186"/>
    </source>
</evidence>
<keyword evidence="5" id="KW-0012">Acyltransferase</keyword>
<dbReference type="GO" id="GO:0004402">
    <property type="term" value="F:histone acetyltransferase activity"/>
    <property type="evidence" value="ECO:0007669"/>
    <property type="project" value="TreeGrafter"/>
</dbReference>
<dbReference type="EC" id="2.3.1.259" evidence="7"/>
<dbReference type="SUPFAM" id="SSF55729">
    <property type="entry name" value="Acyl-CoA N-acyltransferases (Nat)"/>
    <property type="match status" value="1"/>
</dbReference>
<dbReference type="InterPro" id="IPR000182">
    <property type="entry name" value="GNAT_dom"/>
</dbReference>
<organism evidence="12 13">
    <name type="scientific">Kingdonia uniflora</name>
    <dbReference type="NCBI Taxonomy" id="39325"/>
    <lineage>
        <taxon>Eukaryota</taxon>
        <taxon>Viridiplantae</taxon>
        <taxon>Streptophyta</taxon>
        <taxon>Embryophyta</taxon>
        <taxon>Tracheophyta</taxon>
        <taxon>Spermatophyta</taxon>
        <taxon>Magnoliopsida</taxon>
        <taxon>Ranunculales</taxon>
        <taxon>Circaeasteraceae</taxon>
        <taxon>Kingdonia</taxon>
    </lineage>
</organism>
<evidence type="ECO:0000256" key="1">
    <source>
        <dbReference type="ARBA" id="ARBA00013184"/>
    </source>
</evidence>
<comment type="caution">
    <text evidence="12">The sequence shown here is derived from an EMBL/GenBank/DDBJ whole genome shotgun (WGS) entry which is preliminary data.</text>
</comment>
<dbReference type="PANTHER" id="PTHR14744">
    <property type="entry name" value="N-ALPHA-ACETYLTRANSFERASE 60"/>
    <property type="match status" value="1"/>
</dbReference>
<accession>A0A7J7M9W5</accession>
<evidence type="ECO:0000256" key="6">
    <source>
        <dbReference type="ARBA" id="ARBA00025774"/>
    </source>
</evidence>
<dbReference type="GO" id="GO:0120518">
    <property type="term" value="F:protein N-terminal-methionine acetyltransferase activity"/>
    <property type="evidence" value="ECO:0007669"/>
    <property type="project" value="UniProtKB-EC"/>
</dbReference>
<evidence type="ECO:0000256" key="7">
    <source>
        <dbReference type="ARBA" id="ARBA00026111"/>
    </source>
</evidence>
<name>A0A7J7M9W5_9MAGN</name>
<keyword evidence="4" id="KW-0156">Chromatin regulator</keyword>
<dbReference type="AlphaFoldDB" id="A0A7J7M9W5"/>
<protein>
    <recommendedName>
        <fullName evidence="8">N-alpha-acetyltransferase 60</fullName>
        <ecNumber evidence="7">2.3.1.259</ecNumber>
        <ecNumber evidence="1">2.3.1.48</ecNumber>
    </recommendedName>
</protein>
<comment type="catalytic activity">
    <reaction evidence="9">
        <text>L-lysyl-[protein] + acetyl-CoA = N(6)-acetyl-L-lysyl-[protein] + CoA + H(+)</text>
        <dbReference type="Rhea" id="RHEA:45948"/>
        <dbReference type="Rhea" id="RHEA-COMP:9752"/>
        <dbReference type="Rhea" id="RHEA-COMP:10731"/>
        <dbReference type="ChEBI" id="CHEBI:15378"/>
        <dbReference type="ChEBI" id="CHEBI:29969"/>
        <dbReference type="ChEBI" id="CHEBI:57287"/>
        <dbReference type="ChEBI" id="CHEBI:57288"/>
        <dbReference type="ChEBI" id="CHEBI:61930"/>
        <dbReference type="EC" id="2.3.1.48"/>
    </reaction>
</comment>
<keyword evidence="2" id="KW-0808">Transferase</keyword>
<comment type="catalytic activity">
    <reaction evidence="10">
        <text>N-terminal L-methionyl-[transmembrane protein] + acetyl-CoA = N-terminal N(alpha)-acetyl-L-methionyl-[transmembrane protein] + CoA + H(+)</text>
        <dbReference type="Rhea" id="RHEA:50604"/>
        <dbReference type="Rhea" id="RHEA-COMP:12745"/>
        <dbReference type="Rhea" id="RHEA-COMP:12746"/>
        <dbReference type="ChEBI" id="CHEBI:15378"/>
        <dbReference type="ChEBI" id="CHEBI:57287"/>
        <dbReference type="ChEBI" id="CHEBI:57288"/>
        <dbReference type="ChEBI" id="CHEBI:64731"/>
        <dbReference type="ChEBI" id="CHEBI:133414"/>
        <dbReference type="EC" id="2.3.1.259"/>
    </reaction>
</comment>
<dbReference type="InterPro" id="IPR045141">
    <property type="entry name" value="NAA60-like"/>
</dbReference>
<dbReference type="PANTHER" id="PTHR14744:SF15">
    <property type="entry name" value="N-ALPHA-ACETYLTRANSFERASE 60"/>
    <property type="match status" value="1"/>
</dbReference>
<dbReference type="PROSITE" id="PS51186">
    <property type="entry name" value="GNAT"/>
    <property type="match status" value="1"/>
</dbReference>